<reference evidence="1" key="1">
    <citation type="submission" date="2023-04" db="EMBL/GenBank/DDBJ databases">
        <authorList>
            <consortium name="ELIXIR-Norway"/>
        </authorList>
    </citation>
    <scope>NUCLEOTIDE SEQUENCE [LARGE SCALE GENOMIC DNA]</scope>
</reference>
<keyword evidence="2" id="KW-1185">Reference proteome</keyword>
<comment type="caution">
    <text evidence="1">The sequence shown here is derived from an EMBL/GenBank/DDBJ whole genome shotgun (WGS) entry which is preliminary data.</text>
</comment>
<evidence type="ECO:0000313" key="1">
    <source>
        <dbReference type="EMBL" id="CAI9149286.1"/>
    </source>
</evidence>
<sequence>MDCHYFMTSVRGAVHLRQLTHYRRRSQSTGFRRLMWGSHIQTLPQRFPTISEKSWLRGPIPDTSHFAGARAAHAISLPFIETELALYHLLHGVYGALIGHHECTLQCQKCDSCGATRMSALASGAHFEIDRLRLKFRNCIGRSETKTRLARTARFVQRLSFYAASRQQTRDTPSVASGGTTWAAQGGTALSSRHLYR</sequence>
<evidence type="ECO:0000313" key="2">
    <source>
        <dbReference type="Proteomes" id="UP001176941"/>
    </source>
</evidence>
<name>A0ABN8XMG7_RANTA</name>
<organism evidence="1 2">
    <name type="scientific">Rangifer tarandus platyrhynchus</name>
    <name type="common">Svalbard reindeer</name>
    <dbReference type="NCBI Taxonomy" id="3082113"/>
    <lineage>
        <taxon>Eukaryota</taxon>
        <taxon>Metazoa</taxon>
        <taxon>Chordata</taxon>
        <taxon>Craniata</taxon>
        <taxon>Vertebrata</taxon>
        <taxon>Euteleostomi</taxon>
        <taxon>Mammalia</taxon>
        <taxon>Eutheria</taxon>
        <taxon>Laurasiatheria</taxon>
        <taxon>Artiodactyla</taxon>
        <taxon>Ruminantia</taxon>
        <taxon>Pecora</taxon>
        <taxon>Cervidae</taxon>
        <taxon>Odocoileinae</taxon>
        <taxon>Rangifer</taxon>
    </lineage>
</organism>
<gene>
    <name evidence="1" type="ORF">MRATA1EN1_LOCUS30904</name>
</gene>
<protein>
    <submittedName>
        <fullName evidence="1">Uncharacterized protein</fullName>
    </submittedName>
</protein>
<proteinExistence type="predicted"/>
<accession>A0ABN8XMG7</accession>
<dbReference type="Proteomes" id="UP001176941">
    <property type="component" value="Unassembled WGS sequence"/>
</dbReference>
<dbReference type="EMBL" id="CATKSN020000213">
    <property type="protein sequence ID" value="CAI9149286.1"/>
    <property type="molecule type" value="Genomic_DNA"/>
</dbReference>